<keyword evidence="11" id="KW-0472">Membrane</keyword>
<dbReference type="GO" id="GO:1902181">
    <property type="term" value="P:verruculogen biosynthetic process"/>
    <property type="evidence" value="ECO:0007669"/>
    <property type="project" value="UniProtKB-ARBA"/>
</dbReference>
<sequence length="575" mass="65077">MVSTPVGSVTITLRNVWVENVGEPIRLDDLLSTVGPCIYGQQWERPLEVLGGLGNLQRCAVNRGGLIIGVFPMAWSNDKFGTMIKTLGLVTYRLYFHPLAKYPGPFWARVTNWYSVYHAAIGDRHLQIYWAHQKYGKFVRIAPNLVTINDSAAIKDIYGVNQNVRKSIFYEASIAHNGFQNMFSSRDREIHARKRRILAPAFTEANLSSMEQYMLPHIDEFFRAASGEEHCSALRQCWTADLGKWGNYLTFDVMGDLVFGKDFGMLRGDESRQLPDVIDAAVHQQLLNGCSHFMLRWNLDKILFPDIVRRGRQLLVYAKKQVQLRMNADQSRKDFFSYIASAENKDGTKAYANSKEVFAEARGLILGGSDTTATQLAANFFYLTHNPHALKRLTEEIRTTFTCVDEIRLGKTLDGCDYLHAVINETIRLSPSLPGVLPREVLTGGLSAAGEHFPAGVELSVPVYAVHHHRDVFFDPHTFIPERWLPEHTSVDAVKRCHDALTPFSYGSRQCIGRRLAVMELCLVLARAVWMYDLEYVAGGKEDRFKKNPEVVEYKLLDHLAAGRSGPVIRFTSRK</sequence>
<evidence type="ECO:0000256" key="2">
    <source>
        <dbReference type="ARBA" id="ARBA00004370"/>
    </source>
</evidence>
<dbReference type="GO" id="GO:0016020">
    <property type="term" value="C:membrane"/>
    <property type="evidence" value="ECO:0007669"/>
    <property type="project" value="UniProtKB-SubCell"/>
</dbReference>
<dbReference type="RefSeq" id="XP_022507837.1">
    <property type="nucleotide sequence ID" value="XM_022659815.1"/>
</dbReference>
<dbReference type="InterPro" id="IPR050121">
    <property type="entry name" value="Cytochrome_P450_monoxygenase"/>
</dbReference>
<dbReference type="InterPro" id="IPR036396">
    <property type="entry name" value="Cyt_P450_sf"/>
</dbReference>
<proteinExistence type="inferred from homology"/>
<keyword evidence="7" id="KW-1133">Transmembrane helix</keyword>
<dbReference type="SUPFAM" id="SSF48264">
    <property type="entry name" value="Cytochrome P450"/>
    <property type="match status" value="1"/>
</dbReference>
<feature type="binding site" description="axial binding residue" evidence="12">
    <location>
        <position position="511"/>
    </location>
    <ligand>
        <name>heme</name>
        <dbReference type="ChEBI" id="CHEBI:30413"/>
    </ligand>
    <ligandPart>
        <name>Fe</name>
        <dbReference type="ChEBI" id="CHEBI:18248"/>
    </ligandPart>
</feature>
<comment type="caution">
    <text evidence="14">The sequence shown here is derived from an EMBL/GenBank/DDBJ whole genome shotgun (WGS) entry which is preliminary data.</text>
</comment>
<keyword evidence="9 12" id="KW-0408">Iron</keyword>
<keyword evidence="15" id="KW-1185">Reference proteome</keyword>
<comment type="cofactor">
    <cofactor evidence="1 12">
        <name>heme</name>
        <dbReference type="ChEBI" id="CHEBI:30413"/>
    </cofactor>
</comment>
<name>A0A177EV24_9EURO</name>
<evidence type="ECO:0000256" key="5">
    <source>
        <dbReference type="ARBA" id="ARBA00022692"/>
    </source>
</evidence>
<evidence type="ECO:0000256" key="4">
    <source>
        <dbReference type="ARBA" id="ARBA00022617"/>
    </source>
</evidence>
<evidence type="ECO:0000313" key="14">
    <source>
        <dbReference type="EMBL" id="OAG35885.1"/>
    </source>
</evidence>
<evidence type="ECO:0000256" key="6">
    <source>
        <dbReference type="ARBA" id="ARBA00022723"/>
    </source>
</evidence>
<keyword evidence="10 13" id="KW-0503">Monooxygenase</keyword>
<accession>A0A177EV24</accession>
<evidence type="ECO:0000256" key="13">
    <source>
        <dbReference type="RuleBase" id="RU000461"/>
    </source>
</evidence>
<dbReference type="GeneID" id="34605015"/>
<dbReference type="GO" id="GO:0016705">
    <property type="term" value="F:oxidoreductase activity, acting on paired donors, with incorporation or reduction of molecular oxygen"/>
    <property type="evidence" value="ECO:0007669"/>
    <property type="project" value="InterPro"/>
</dbReference>
<keyword evidence="5" id="KW-0812">Transmembrane</keyword>
<dbReference type="InterPro" id="IPR017972">
    <property type="entry name" value="Cyt_P450_CS"/>
</dbReference>
<dbReference type="GO" id="GO:0020037">
    <property type="term" value="F:heme binding"/>
    <property type="evidence" value="ECO:0007669"/>
    <property type="project" value="InterPro"/>
</dbReference>
<evidence type="ECO:0000256" key="9">
    <source>
        <dbReference type="ARBA" id="ARBA00023004"/>
    </source>
</evidence>
<dbReference type="AlphaFoldDB" id="A0A177EV24"/>
<dbReference type="GO" id="GO:0005506">
    <property type="term" value="F:iron ion binding"/>
    <property type="evidence" value="ECO:0007669"/>
    <property type="project" value="InterPro"/>
</dbReference>
<evidence type="ECO:0000256" key="11">
    <source>
        <dbReference type="ARBA" id="ARBA00023136"/>
    </source>
</evidence>
<dbReference type="CDD" id="cd11061">
    <property type="entry name" value="CYP67-like"/>
    <property type="match status" value="1"/>
</dbReference>
<dbReference type="PANTHER" id="PTHR24305">
    <property type="entry name" value="CYTOCHROME P450"/>
    <property type="match status" value="1"/>
</dbReference>
<keyword evidence="4 12" id="KW-0349">Heme</keyword>
<comment type="similarity">
    <text evidence="3 13">Belongs to the cytochrome P450 family.</text>
</comment>
<evidence type="ECO:0000256" key="3">
    <source>
        <dbReference type="ARBA" id="ARBA00010617"/>
    </source>
</evidence>
<evidence type="ECO:0000313" key="15">
    <source>
        <dbReference type="Proteomes" id="UP000077002"/>
    </source>
</evidence>
<gene>
    <name evidence="14" type="ORF">AYO21_09886</name>
</gene>
<evidence type="ECO:0000256" key="8">
    <source>
        <dbReference type="ARBA" id="ARBA00023002"/>
    </source>
</evidence>
<dbReference type="Pfam" id="PF00067">
    <property type="entry name" value="p450"/>
    <property type="match status" value="1"/>
</dbReference>
<dbReference type="PROSITE" id="PS00086">
    <property type="entry name" value="CYTOCHROME_P450"/>
    <property type="match status" value="1"/>
</dbReference>
<dbReference type="InterPro" id="IPR002401">
    <property type="entry name" value="Cyt_P450_E_grp-I"/>
</dbReference>
<dbReference type="EMBL" id="LVKK01000105">
    <property type="protein sequence ID" value="OAG35885.1"/>
    <property type="molecule type" value="Genomic_DNA"/>
</dbReference>
<dbReference type="PRINTS" id="PR00463">
    <property type="entry name" value="EP450I"/>
</dbReference>
<comment type="subcellular location">
    <subcellularLocation>
        <location evidence="2">Membrane</location>
    </subcellularLocation>
</comment>
<organism evidence="14 15">
    <name type="scientific">Fonsecaea monophora</name>
    <dbReference type="NCBI Taxonomy" id="254056"/>
    <lineage>
        <taxon>Eukaryota</taxon>
        <taxon>Fungi</taxon>
        <taxon>Dikarya</taxon>
        <taxon>Ascomycota</taxon>
        <taxon>Pezizomycotina</taxon>
        <taxon>Eurotiomycetes</taxon>
        <taxon>Chaetothyriomycetidae</taxon>
        <taxon>Chaetothyriales</taxon>
        <taxon>Herpotrichiellaceae</taxon>
        <taxon>Fonsecaea</taxon>
    </lineage>
</organism>
<evidence type="ECO:0000256" key="10">
    <source>
        <dbReference type="ARBA" id="ARBA00023033"/>
    </source>
</evidence>
<protein>
    <submittedName>
        <fullName evidence="14">Uncharacterized protein</fullName>
    </submittedName>
</protein>
<keyword evidence="8 13" id="KW-0560">Oxidoreductase</keyword>
<dbReference type="Proteomes" id="UP000077002">
    <property type="component" value="Unassembled WGS sequence"/>
</dbReference>
<dbReference type="FunFam" id="1.10.630.10:FF:000063">
    <property type="entry name" value="Cytochrome P450 monooxygenase"/>
    <property type="match status" value="1"/>
</dbReference>
<dbReference type="PANTHER" id="PTHR24305:SF237">
    <property type="entry name" value="CYTOCHROME P450 MONOOXYGENASE ATNE-RELATED"/>
    <property type="match status" value="1"/>
</dbReference>
<keyword evidence="6 12" id="KW-0479">Metal-binding</keyword>
<reference evidence="14 15" key="1">
    <citation type="submission" date="2016-03" db="EMBL/GenBank/DDBJ databases">
        <title>Draft genome sequence of the Fonsecaea monophora CBS 269.37.</title>
        <authorList>
            <person name="Bombassaro A."/>
            <person name="Vinicius W.A."/>
            <person name="De Hoog S."/>
            <person name="Sun J."/>
            <person name="Souza E.M."/>
            <person name="Raittz R.T."/>
            <person name="Costa F."/>
            <person name="Leao A.C."/>
            <person name="Tadra-Sfeir M.Z."/>
            <person name="Baura V."/>
            <person name="Balsanelli E."/>
            <person name="Pedrosa F.O."/>
            <person name="Moreno L.F."/>
            <person name="Steffens M.B."/>
            <person name="Xi L."/>
            <person name="Bocca A.L."/>
            <person name="Felipe M.S."/>
            <person name="Teixeira M."/>
            <person name="Telles Filho F.Q."/>
            <person name="Azevedo C.M."/>
            <person name="Gomes R."/>
            <person name="Vicente V.A."/>
        </authorList>
    </citation>
    <scope>NUCLEOTIDE SEQUENCE [LARGE SCALE GENOMIC DNA]</scope>
    <source>
        <strain evidence="14 15">CBS 269.37</strain>
    </source>
</reference>
<dbReference type="PRINTS" id="PR00385">
    <property type="entry name" value="P450"/>
</dbReference>
<dbReference type="Gene3D" id="1.10.630.10">
    <property type="entry name" value="Cytochrome P450"/>
    <property type="match status" value="1"/>
</dbReference>
<dbReference type="OrthoDB" id="1470350at2759"/>
<evidence type="ECO:0000256" key="12">
    <source>
        <dbReference type="PIRSR" id="PIRSR602401-1"/>
    </source>
</evidence>
<dbReference type="InterPro" id="IPR001128">
    <property type="entry name" value="Cyt_P450"/>
</dbReference>
<dbReference type="GO" id="GO:0004497">
    <property type="term" value="F:monooxygenase activity"/>
    <property type="evidence" value="ECO:0007669"/>
    <property type="project" value="UniProtKB-KW"/>
</dbReference>
<evidence type="ECO:0000256" key="7">
    <source>
        <dbReference type="ARBA" id="ARBA00022989"/>
    </source>
</evidence>
<evidence type="ECO:0000256" key="1">
    <source>
        <dbReference type="ARBA" id="ARBA00001971"/>
    </source>
</evidence>